<feature type="transmembrane region" description="Helical" evidence="1">
    <location>
        <begin position="61"/>
        <end position="79"/>
    </location>
</feature>
<gene>
    <name evidence="2" type="ORF">NJD11_15890</name>
</gene>
<feature type="transmembrane region" description="Helical" evidence="1">
    <location>
        <begin position="6"/>
        <end position="28"/>
    </location>
</feature>
<evidence type="ECO:0000256" key="1">
    <source>
        <dbReference type="SAM" id="Phobius"/>
    </source>
</evidence>
<organism evidence="2 3">
    <name type="scientific">Brevundimonas vesicularis</name>
    <name type="common">Pseudomonas vesicularis</name>
    <dbReference type="NCBI Taxonomy" id="41276"/>
    <lineage>
        <taxon>Bacteria</taxon>
        <taxon>Pseudomonadati</taxon>
        <taxon>Pseudomonadota</taxon>
        <taxon>Alphaproteobacteria</taxon>
        <taxon>Caulobacterales</taxon>
        <taxon>Caulobacteraceae</taxon>
        <taxon>Brevundimonas</taxon>
    </lineage>
</organism>
<protein>
    <submittedName>
        <fullName evidence="2">Uncharacterized protein</fullName>
    </submittedName>
</protein>
<keyword evidence="1" id="KW-1133">Transmembrane helix</keyword>
<feature type="transmembrane region" description="Helical" evidence="1">
    <location>
        <begin position="110"/>
        <end position="134"/>
    </location>
</feature>
<reference evidence="2 3" key="1">
    <citation type="journal article" date="2023" name="FEMS Microbes">
        <title>Whole genomes of deep-sea sponge-associated bacteria exhibit high novel natural product potential.</title>
        <authorList>
            <person name="Hesketh-Best P.J."/>
            <person name="January G.G."/>
            <person name="Koch M.J."/>
            <person name="Warburton P.J."/>
            <person name="Howell K.L."/>
            <person name="Upton M."/>
        </authorList>
    </citation>
    <scope>NUCLEOTIDE SEQUENCE [LARGE SCALE GENOMIC DNA]</scope>
    <source>
        <strain evidence="2 3">PC206-O</strain>
    </source>
</reference>
<dbReference type="Proteomes" id="UP001272940">
    <property type="component" value="Unassembled WGS sequence"/>
</dbReference>
<accession>A0ABU4KTT4</accession>
<feature type="transmembrane region" description="Helical" evidence="1">
    <location>
        <begin position="84"/>
        <end position="104"/>
    </location>
</feature>
<keyword evidence="1" id="KW-0812">Transmembrane</keyword>
<dbReference type="RefSeq" id="WP_244878388.1">
    <property type="nucleotide sequence ID" value="NZ_JAMYEC010000014.1"/>
</dbReference>
<comment type="caution">
    <text evidence="2">The sequence shown here is derived from an EMBL/GenBank/DDBJ whole genome shotgun (WGS) entry which is preliminary data.</text>
</comment>
<keyword evidence="1" id="KW-0472">Membrane</keyword>
<evidence type="ECO:0000313" key="2">
    <source>
        <dbReference type="EMBL" id="MDX2336416.1"/>
    </source>
</evidence>
<sequence length="157" mass="16992">MIAAVGMGSPLSLLLACLTYGVMALLLWKGRMPERIALVALVVLNWGTPLVDHLFIGHFRWGVAILSVSMFCLLVGLALRYDRWWLLLAAGAQLIAVSTHLAGIAGSDALLWSIVSTRMVVWFELLLLALLGVLEAQCAPYARPKSAPGSIRALQKV</sequence>
<proteinExistence type="predicted"/>
<name>A0ABU4KTT4_BREVE</name>
<evidence type="ECO:0000313" key="3">
    <source>
        <dbReference type="Proteomes" id="UP001272940"/>
    </source>
</evidence>
<dbReference type="EMBL" id="JAMYEC010000014">
    <property type="protein sequence ID" value="MDX2336416.1"/>
    <property type="molecule type" value="Genomic_DNA"/>
</dbReference>
<keyword evidence="3" id="KW-1185">Reference proteome</keyword>